<evidence type="ECO:0000256" key="3">
    <source>
        <dbReference type="ARBA" id="ARBA00022691"/>
    </source>
</evidence>
<protein>
    <submittedName>
        <fullName evidence="7">Anaerobic ribonucleoside-triphosphate reductase activating protein</fullName>
    </submittedName>
</protein>
<dbReference type="SUPFAM" id="SSF102114">
    <property type="entry name" value="Radical SAM enzymes"/>
    <property type="match status" value="1"/>
</dbReference>
<dbReference type="Pfam" id="PF13353">
    <property type="entry name" value="Fer4_12"/>
    <property type="match status" value="1"/>
</dbReference>
<comment type="cofactor">
    <cofactor evidence="1">
        <name>[4Fe-4S] cluster</name>
        <dbReference type="ChEBI" id="CHEBI:49883"/>
    </cofactor>
</comment>
<dbReference type="InterPro" id="IPR013785">
    <property type="entry name" value="Aldolase_TIM"/>
</dbReference>
<evidence type="ECO:0000313" key="7">
    <source>
        <dbReference type="EMBL" id="SEF27305.1"/>
    </source>
</evidence>
<proteinExistence type="predicted"/>
<evidence type="ECO:0000256" key="2">
    <source>
        <dbReference type="ARBA" id="ARBA00022485"/>
    </source>
</evidence>
<evidence type="ECO:0000256" key="6">
    <source>
        <dbReference type="ARBA" id="ARBA00023014"/>
    </source>
</evidence>
<evidence type="ECO:0000313" key="8">
    <source>
        <dbReference type="Proteomes" id="UP000198878"/>
    </source>
</evidence>
<dbReference type="EMBL" id="FNUJ01000003">
    <property type="protein sequence ID" value="SEF27305.1"/>
    <property type="molecule type" value="Genomic_DNA"/>
</dbReference>
<evidence type="ECO:0000256" key="4">
    <source>
        <dbReference type="ARBA" id="ARBA00022723"/>
    </source>
</evidence>
<dbReference type="GO" id="GO:0004748">
    <property type="term" value="F:ribonucleoside-diphosphate reductase activity, thioredoxin disulfide as acceptor"/>
    <property type="evidence" value="ECO:0007669"/>
    <property type="project" value="TreeGrafter"/>
</dbReference>
<keyword evidence="8" id="KW-1185">Reference proteome</keyword>
<accession>A0A1H5QMP3</accession>
<dbReference type="Proteomes" id="UP000198878">
    <property type="component" value="Unassembled WGS sequence"/>
</dbReference>
<keyword evidence="5" id="KW-0408">Iron</keyword>
<dbReference type="InterPro" id="IPR058240">
    <property type="entry name" value="rSAM_sf"/>
</dbReference>
<keyword evidence="6" id="KW-0411">Iron-sulfur</keyword>
<dbReference type="AlphaFoldDB" id="A0A1H5QMP3"/>
<gene>
    <name evidence="7" type="ORF">SAMN05421837_103731</name>
</gene>
<dbReference type="SFLD" id="SFLDS00029">
    <property type="entry name" value="Radical_SAM"/>
    <property type="match status" value="1"/>
</dbReference>
<dbReference type="SFLD" id="SFLDG01066">
    <property type="entry name" value="organic_radical-activating_enz"/>
    <property type="match status" value="1"/>
</dbReference>
<name>A0A1H5QMP3_9PSEU</name>
<dbReference type="InterPro" id="IPR034457">
    <property type="entry name" value="Organic_radical-activating"/>
</dbReference>
<dbReference type="InterPro" id="IPR012837">
    <property type="entry name" value="NrdG"/>
</dbReference>
<evidence type="ECO:0000256" key="5">
    <source>
        <dbReference type="ARBA" id="ARBA00023004"/>
    </source>
</evidence>
<dbReference type="GO" id="GO:0043365">
    <property type="term" value="F:[formate-C-acetyltransferase]-activating enzyme activity"/>
    <property type="evidence" value="ECO:0007669"/>
    <property type="project" value="InterPro"/>
</dbReference>
<dbReference type="STRING" id="218821.SAMN05421837_103731"/>
<dbReference type="PANTHER" id="PTHR30352:SF2">
    <property type="entry name" value="ANAEROBIC RIBONUCLEOSIDE-TRIPHOSPHATE REDUCTASE-ACTIVATING PROTEIN"/>
    <property type="match status" value="1"/>
</dbReference>
<keyword evidence="3" id="KW-0949">S-adenosyl-L-methionine</keyword>
<organism evidence="7 8">
    <name type="scientific">Amycolatopsis pretoriensis</name>
    <dbReference type="NCBI Taxonomy" id="218821"/>
    <lineage>
        <taxon>Bacteria</taxon>
        <taxon>Bacillati</taxon>
        <taxon>Actinomycetota</taxon>
        <taxon>Actinomycetes</taxon>
        <taxon>Pseudonocardiales</taxon>
        <taxon>Pseudonocardiaceae</taxon>
        <taxon>Amycolatopsis</taxon>
    </lineage>
</organism>
<dbReference type="RefSeq" id="WP_208608233.1">
    <property type="nucleotide sequence ID" value="NZ_FNUJ01000003.1"/>
</dbReference>
<keyword evidence="2" id="KW-0004">4Fe-4S</keyword>
<dbReference type="Gene3D" id="3.20.20.70">
    <property type="entry name" value="Aldolase class I"/>
    <property type="match status" value="1"/>
</dbReference>
<dbReference type="GO" id="GO:0051539">
    <property type="term" value="F:4 iron, 4 sulfur cluster binding"/>
    <property type="evidence" value="ECO:0007669"/>
    <property type="project" value="UniProtKB-KW"/>
</dbReference>
<reference evidence="8" key="1">
    <citation type="submission" date="2016-10" db="EMBL/GenBank/DDBJ databases">
        <authorList>
            <person name="Varghese N."/>
            <person name="Submissions S."/>
        </authorList>
    </citation>
    <scope>NUCLEOTIDE SEQUENCE [LARGE SCALE GENOMIC DNA]</scope>
    <source>
        <strain evidence="8">DSM 44654</strain>
    </source>
</reference>
<dbReference type="GO" id="GO:0046872">
    <property type="term" value="F:metal ion binding"/>
    <property type="evidence" value="ECO:0007669"/>
    <property type="project" value="UniProtKB-KW"/>
</dbReference>
<dbReference type="SFLD" id="SFLDF00299">
    <property type="entry name" value="anaerobic_ribonucleoside-triph"/>
    <property type="match status" value="1"/>
</dbReference>
<keyword evidence="4" id="KW-0479">Metal-binding</keyword>
<dbReference type="SFLD" id="SFLDG01063">
    <property type="entry name" value="activating_enzymes__group_1"/>
    <property type="match status" value="1"/>
</dbReference>
<dbReference type="InterPro" id="IPR007197">
    <property type="entry name" value="rSAM"/>
</dbReference>
<evidence type="ECO:0000256" key="1">
    <source>
        <dbReference type="ARBA" id="ARBA00001966"/>
    </source>
</evidence>
<sequence>MSAAGFLTVAETHPACRVLGPGSRYVVWVQGCPLSCHGCVSPQWIPFAGGHRVAVAELAEEIAASGADGLTLSGGEPFAQADALARLVTTVRARRDLSVLCYTGYTLEHLRRTGDAGTRDLLSEVDILIDGPYVAARHGDLRWRASANQRVHDLTGRHTAELAGPDTGGGLQIEVRPDGGVQWLGVPPTPGFRHAFERALGLTAPRPRRGPVTK</sequence>
<dbReference type="PANTHER" id="PTHR30352">
    <property type="entry name" value="PYRUVATE FORMATE-LYASE-ACTIVATING ENZYME"/>
    <property type="match status" value="1"/>
</dbReference>